<keyword evidence="5 10" id="KW-0315">Glutamine amidotransferase</keyword>
<reference evidence="13 14" key="1">
    <citation type="journal article" date="2015" name="Stand. Genomic Sci.">
        <title>Genomic Encyclopedia of Bacterial and Archaeal Type Strains, Phase III: the genomes of soil and plant-associated and newly described type strains.</title>
        <authorList>
            <person name="Whitman W.B."/>
            <person name="Woyke T."/>
            <person name="Klenk H.P."/>
            <person name="Zhou Y."/>
            <person name="Lilburn T.G."/>
            <person name="Beck B.J."/>
            <person name="De Vos P."/>
            <person name="Vandamme P."/>
            <person name="Eisen J.A."/>
            <person name="Garrity G."/>
            <person name="Hugenholtz P."/>
            <person name="Kyrpides N.C."/>
        </authorList>
    </citation>
    <scope>NUCLEOTIDE SEQUENCE [LARGE SCALE GENOMIC DNA]</scope>
    <source>
        <strain evidence="13 14">CV53</strain>
    </source>
</reference>
<evidence type="ECO:0000313" key="14">
    <source>
        <dbReference type="Proteomes" id="UP000295689"/>
    </source>
</evidence>
<dbReference type="CDD" id="cd01748">
    <property type="entry name" value="GATase1_IGP_Synthase"/>
    <property type="match status" value="1"/>
</dbReference>
<dbReference type="EC" id="4.3.2.10" evidence="10"/>
<evidence type="ECO:0000256" key="8">
    <source>
        <dbReference type="ARBA" id="ARBA00047838"/>
    </source>
</evidence>
<gene>
    <name evidence="10" type="primary">hisH</name>
    <name evidence="13" type="ORF">EV146_103331</name>
</gene>
<evidence type="ECO:0000256" key="6">
    <source>
        <dbReference type="ARBA" id="ARBA00023102"/>
    </source>
</evidence>
<dbReference type="GO" id="GO:0005737">
    <property type="term" value="C:cytoplasm"/>
    <property type="evidence" value="ECO:0007669"/>
    <property type="project" value="UniProtKB-SubCell"/>
</dbReference>
<keyword evidence="14" id="KW-1185">Reference proteome</keyword>
<dbReference type="PANTHER" id="PTHR42701:SF1">
    <property type="entry name" value="IMIDAZOLE GLYCEROL PHOSPHATE SYNTHASE SUBUNIT HISH"/>
    <property type="match status" value="1"/>
</dbReference>
<evidence type="ECO:0000256" key="1">
    <source>
        <dbReference type="ARBA" id="ARBA00005091"/>
    </source>
</evidence>
<dbReference type="HAMAP" id="MF_00278">
    <property type="entry name" value="HisH"/>
    <property type="match status" value="1"/>
</dbReference>
<keyword evidence="13" id="KW-0808">Transferase</keyword>
<feature type="domain" description="Glutamine amidotransferase" evidence="12">
    <location>
        <begin position="4"/>
        <end position="201"/>
    </location>
</feature>
<dbReference type="EMBL" id="SLVV01000003">
    <property type="protein sequence ID" value="TCN26808.1"/>
    <property type="molecule type" value="Genomic_DNA"/>
</dbReference>
<dbReference type="AlphaFoldDB" id="A0A4R2BI62"/>
<comment type="caution">
    <text evidence="13">The sequence shown here is derived from an EMBL/GenBank/DDBJ whole genome shotgun (WGS) entry which is preliminary data.</text>
</comment>
<dbReference type="PIRSF" id="PIRSF000495">
    <property type="entry name" value="Amidotransf_hisH"/>
    <property type="match status" value="1"/>
</dbReference>
<dbReference type="EC" id="3.5.1.2" evidence="10"/>
<feature type="active site" description="Nucleophile" evidence="10 11">
    <location>
        <position position="79"/>
    </location>
</feature>
<comment type="subcellular location">
    <subcellularLocation>
        <location evidence="10">Cytoplasm</location>
    </subcellularLocation>
</comment>
<evidence type="ECO:0000313" key="13">
    <source>
        <dbReference type="EMBL" id="TCN26808.1"/>
    </source>
</evidence>
<accession>A0A4R2BI62</accession>
<keyword evidence="4 10" id="KW-0378">Hydrolase</keyword>
<sequence>MIGIVDYGMGNLFSVSKALERLEAPYFISENKEELRNADALLVPGVGSFRDAMELLNSSGLTEMIREFAQTGKPVLGICLGMQLLFEESMENGVTKGLGLLEGRVERFPGVTESGESYKVPHMGWNKLRFINPSPLTEDVDEGHVYFVHSYYVKSNDRDVLIAVSEYDVEVPAVVGKGNVLGMQFHPEKSSTPGIQLLSNFTKLAGAGRSF</sequence>
<dbReference type="InterPro" id="IPR017926">
    <property type="entry name" value="GATASE"/>
</dbReference>
<evidence type="ECO:0000256" key="9">
    <source>
        <dbReference type="ARBA" id="ARBA00049534"/>
    </source>
</evidence>
<dbReference type="Gene3D" id="3.40.50.880">
    <property type="match status" value="1"/>
</dbReference>
<dbReference type="NCBIfam" id="TIGR01855">
    <property type="entry name" value="IMP_synth_hisH"/>
    <property type="match status" value="1"/>
</dbReference>
<dbReference type="Pfam" id="PF00117">
    <property type="entry name" value="GATase"/>
    <property type="match status" value="1"/>
</dbReference>
<dbReference type="InterPro" id="IPR010139">
    <property type="entry name" value="Imidazole-glycPsynth_HisH"/>
</dbReference>
<dbReference type="GO" id="GO:0016829">
    <property type="term" value="F:lyase activity"/>
    <property type="evidence" value="ECO:0007669"/>
    <property type="project" value="UniProtKB-KW"/>
</dbReference>
<keyword evidence="7 10" id="KW-0456">Lyase</keyword>
<keyword evidence="6 10" id="KW-0368">Histidine biosynthesis</keyword>
<comment type="catalytic activity">
    <reaction evidence="8 10">
        <text>5-[(5-phospho-1-deoxy-D-ribulos-1-ylimino)methylamino]-1-(5-phospho-beta-D-ribosyl)imidazole-4-carboxamide + L-glutamine = D-erythro-1-(imidazol-4-yl)glycerol 3-phosphate + 5-amino-1-(5-phospho-beta-D-ribosyl)imidazole-4-carboxamide + L-glutamate + H(+)</text>
        <dbReference type="Rhea" id="RHEA:24793"/>
        <dbReference type="ChEBI" id="CHEBI:15378"/>
        <dbReference type="ChEBI" id="CHEBI:29985"/>
        <dbReference type="ChEBI" id="CHEBI:58278"/>
        <dbReference type="ChEBI" id="CHEBI:58359"/>
        <dbReference type="ChEBI" id="CHEBI:58475"/>
        <dbReference type="ChEBI" id="CHEBI:58525"/>
        <dbReference type="EC" id="4.3.2.10"/>
    </reaction>
</comment>
<keyword evidence="3 10" id="KW-0028">Amino-acid biosynthesis</keyword>
<organism evidence="13 14">
    <name type="scientific">Mesobacillus foraminis</name>
    <dbReference type="NCBI Taxonomy" id="279826"/>
    <lineage>
        <taxon>Bacteria</taxon>
        <taxon>Bacillati</taxon>
        <taxon>Bacillota</taxon>
        <taxon>Bacilli</taxon>
        <taxon>Bacillales</taxon>
        <taxon>Bacillaceae</taxon>
        <taxon>Mesobacillus</taxon>
    </lineage>
</organism>
<comment type="catalytic activity">
    <reaction evidence="9 10">
        <text>L-glutamine + H2O = L-glutamate + NH4(+)</text>
        <dbReference type="Rhea" id="RHEA:15889"/>
        <dbReference type="ChEBI" id="CHEBI:15377"/>
        <dbReference type="ChEBI" id="CHEBI:28938"/>
        <dbReference type="ChEBI" id="CHEBI:29985"/>
        <dbReference type="ChEBI" id="CHEBI:58359"/>
        <dbReference type="EC" id="3.5.1.2"/>
    </reaction>
</comment>
<dbReference type="InterPro" id="IPR029062">
    <property type="entry name" value="Class_I_gatase-like"/>
</dbReference>
<dbReference type="SUPFAM" id="SSF52317">
    <property type="entry name" value="Class I glutamine amidotransferase-like"/>
    <property type="match status" value="1"/>
</dbReference>
<evidence type="ECO:0000256" key="4">
    <source>
        <dbReference type="ARBA" id="ARBA00022801"/>
    </source>
</evidence>
<protein>
    <recommendedName>
        <fullName evidence="10">Imidazole glycerol phosphate synthase subunit HisH</fullName>
        <ecNumber evidence="10">4.3.2.10</ecNumber>
    </recommendedName>
    <alternativeName>
        <fullName evidence="10">IGP synthase glutaminase subunit</fullName>
        <ecNumber evidence="10">3.5.1.2</ecNumber>
    </alternativeName>
    <alternativeName>
        <fullName evidence="10">IGP synthase subunit HisH</fullName>
    </alternativeName>
    <alternativeName>
        <fullName evidence="10">ImGP synthase subunit HisH</fullName>
        <shortName evidence="10">IGPS subunit HisH</shortName>
    </alternativeName>
</protein>
<evidence type="ECO:0000256" key="2">
    <source>
        <dbReference type="ARBA" id="ARBA00011152"/>
    </source>
</evidence>
<comment type="pathway">
    <text evidence="1 10">Amino-acid biosynthesis; L-histidine biosynthesis; L-histidine from 5-phospho-alpha-D-ribose 1-diphosphate: step 5/9.</text>
</comment>
<feature type="active site" evidence="10 11">
    <location>
        <position position="186"/>
    </location>
</feature>
<dbReference type="GO" id="GO:0000107">
    <property type="term" value="F:imidazoleglycerol-phosphate synthase activity"/>
    <property type="evidence" value="ECO:0007669"/>
    <property type="project" value="UniProtKB-UniRule"/>
</dbReference>
<evidence type="ECO:0000256" key="10">
    <source>
        <dbReference type="HAMAP-Rule" id="MF_00278"/>
    </source>
</evidence>
<comment type="subunit">
    <text evidence="2 10">Heterodimer of HisH and HisF.</text>
</comment>
<keyword evidence="10" id="KW-0963">Cytoplasm</keyword>
<dbReference type="GO" id="GO:0004359">
    <property type="term" value="F:glutaminase activity"/>
    <property type="evidence" value="ECO:0007669"/>
    <property type="project" value="UniProtKB-EC"/>
</dbReference>
<dbReference type="PANTHER" id="PTHR42701">
    <property type="entry name" value="IMIDAZOLE GLYCEROL PHOSPHATE SYNTHASE SUBUNIT HISH"/>
    <property type="match status" value="1"/>
</dbReference>
<evidence type="ECO:0000259" key="12">
    <source>
        <dbReference type="Pfam" id="PF00117"/>
    </source>
</evidence>
<dbReference type="RefSeq" id="WP_132003483.1">
    <property type="nucleotide sequence ID" value="NZ_JABUHM010000002.1"/>
</dbReference>
<dbReference type="PROSITE" id="PS51274">
    <property type="entry name" value="GATASE_COBBQ"/>
    <property type="match status" value="1"/>
</dbReference>
<evidence type="ECO:0000256" key="5">
    <source>
        <dbReference type="ARBA" id="ARBA00022962"/>
    </source>
</evidence>
<dbReference type="UniPathway" id="UPA00031">
    <property type="reaction ID" value="UER00010"/>
</dbReference>
<evidence type="ECO:0000256" key="11">
    <source>
        <dbReference type="PIRSR" id="PIRSR000495-1"/>
    </source>
</evidence>
<feature type="active site" evidence="10 11">
    <location>
        <position position="188"/>
    </location>
</feature>
<evidence type="ECO:0000256" key="7">
    <source>
        <dbReference type="ARBA" id="ARBA00023239"/>
    </source>
</evidence>
<name>A0A4R2BI62_9BACI</name>
<dbReference type="GO" id="GO:0000105">
    <property type="term" value="P:L-histidine biosynthetic process"/>
    <property type="evidence" value="ECO:0007669"/>
    <property type="project" value="UniProtKB-UniRule"/>
</dbReference>
<dbReference type="PROSITE" id="PS51273">
    <property type="entry name" value="GATASE_TYPE_1"/>
    <property type="match status" value="1"/>
</dbReference>
<evidence type="ECO:0000256" key="3">
    <source>
        <dbReference type="ARBA" id="ARBA00022605"/>
    </source>
</evidence>
<dbReference type="Proteomes" id="UP000295689">
    <property type="component" value="Unassembled WGS sequence"/>
</dbReference>
<dbReference type="PRINTS" id="PR00096">
    <property type="entry name" value="GATASE"/>
</dbReference>
<proteinExistence type="inferred from homology"/>
<comment type="function">
    <text evidence="10">IGPS catalyzes the conversion of PRFAR and glutamine to IGP, AICAR and glutamate. The HisH subunit catalyzes the hydrolysis of glutamine to glutamate and ammonia as part of the synthesis of IGP and AICAR. The resulting ammonia molecule is channeled to the active site of HisF.</text>
</comment>